<dbReference type="EMBL" id="BOLY01000001">
    <property type="protein sequence ID" value="GIZ37043.1"/>
    <property type="molecule type" value="Genomic_DNA"/>
</dbReference>
<dbReference type="PROSITE" id="PS50878">
    <property type="entry name" value="RT_POL"/>
    <property type="match status" value="1"/>
</dbReference>
<dbReference type="Pfam" id="PF14529">
    <property type="entry name" value="Exo_endo_phos_2"/>
    <property type="match status" value="1"/>
</dbReference>
<feature type="region of interest" description="Disordered" evidence="1">
    <location>
        <begin position="1"/>
        <end position="67"/>
    </location>
</feature>
<evidence type="ECO:0000313" key="4">
    <source>
        <dbReference type="Proteomes" id="UP000825890"/>
    </source>
</evidence>
<dbReference type="InterPro" id="IPR005135">
    <property type="entry name" value="Endo/exonuclease/phosphatase"/>
</dbReference>
<organism evidence="3 4">
    <name type="scientific">Cercospora kikuchii</name>
    <dbReference type="NCBI Taxonomy" id="84275"/>
    <lineage>
        <taxon>Eukaryota</taxon>
        <taxon>Fungi</taxon>
        <taxon>Dikarya</taxon>
        <taxon>Ascomycota</taxon>
        <taxon>Pezizomycotina</taxon>
        <taxon>Dothideomycetes</taxon>
        <taxon>Dothideomycetidae</taxon>
        <taxon>Mycosphaerellales</taxon>
        <taxon>Mycosphaerellaceae</taxon>
        <taxon>Cercospora</taxon>
    </lineage>
</organism>
<feature type="domain" description="Reverse transcriptase" evidence="2">
    <location>
        <begin position="877"/>
        <end position="1152"/>
    </location>
</feature>
<proteinExistence type="predicted"/>
<dbReference type="Gene3D" id="3.60.10.10">
    <property type="entry name" value="Endonuclease/exonuclease/phosphatase"/>
    <property type="match status" value="1"/>
</dbReference>
<dbReference type="CDD" id="cd01650">
    <property type="entry name" value="RT_nLTR_like"/>
    <property type="match status" value="1"/>
</dbReference>
<dbReference type="GO" id="GO:0003824">
    <property type="term" value="F:catalytic activity"/>
    <property type="evidence" value="ECO:0007669"/>
    <property type="project" value="InterPro"/>
</dbReference>
<dbReference type="RefSeq" id="XP_044651530.1">
    <property type="nucleotide sequence ID" value="XM_044795595.1"/>
</dbReference>
<protein>
    <recommendedName>
        <fullName evidence="2">Reverse transcriptase domain-containing protein</fullName>
    </recommendedName>
</protein>
<feature type="compositionally biased region" description="Low complexity" evidence="1">
    <location>
        <begin position="1"/>
        <end position="14"/>
    </location>
</feature>
<dbReference type="GeneID" id="68286081"/>
<dbReference type="Proteomes" id="UP000825890">
    <property type="component" value="Unassembled WGS sequence"/>
</dbReference>
<dbReference type="SUPFAM" id="SSF56672">
    <property type="entry name" value="DNA/RNA polymerases"/>
    <property type="match status" value="1"/>
</dbReference>
<evidence type="ECO:0000256" key="1">
    <source>
        <dbReference type="SAM" id="MobiDB-lite"/>
    </source>
</evidence>
<evidence type="ECO:0000259" key="2">
    <source>
        <dbReference type="PROSITE" id="PS50878"/>
    </source>
</evidence>
<name>A0A9P3C650_9PEZI</name>
<feature type="region of interest" description="Disordered" evidence="1">
    <location>
        <begin position="330"/>
        <end position="383"/>
    </location>
</feature>
<dbReference type="SUPFAM" id="SSF56219">
    <property type="entry name" value="DNase I-like"/>
    <property type="match status" value="1"/>
</dbReference>
<feature type="compositionally biased region" description="Basic and acidic residues" evidence="1">
    <location>
        <begin position="1346"/>
        <end position="1355"/>
    </location>
</feature>
<dbReference type="InterPro" id="IPR000477">
    <property type="entry name" value="RT_dom"/>
</dbReference>
<sequence>MNAPQQATTTTAGGLEASQHATTPPDRHRDVASRGGSPGEGGCVSNSQATQTRPQPPPSGPQGQKTTANTDTLKLTIQKNLKTLTEQIQSHLDSQSTLSPSPTLLLLQQAQQALLHHALRQEESQTLQAIQKTLQSRPTPTTATPKTWAQTAQIGHTMPRPQPQASMTISVKMGNQEERETAKKMSHEELRRKLGVQQFKAVQKLPSGDLKVILHREGEKAGWKRTNHGSRLHTQEPRWKCQALSWVQLDQDNLTWFPEGLKISKAFWLKNQRAREETNFSSVVMAVQDRQTAREMCKRGITIGSMCYKAAAKAKARAFSEWFKKQWEAASDPTQDKAVEPSILKRKASPAEPLQRDVRRKRTPKGKQAPPKKTWTLTQLSSSPRCPMNNQTLTIYQHNVNRSNTTQTLLLNSQAAEEATVIALQEPWLNTINGKTKTKKGYFAVLPPQQNPRVALLVSDKIRTDSWTPLFHNTGDLVTIQIQTPAGTVSIHNCYNPSGPTSHRQEGTIPALQEALSKAPKDTTTSHVVVGDFNLHHPRWGGNTTQTQHYMADKLIATAAEAHLQLALEPGTITWERHMASCQTLDLVFVSLSLQNLIQECKALPEETHSSDHIPLRTTLCINLQGPTGRGQRKQWRAANWARVKDLIAQDIDQLSQLPLDTREHLDTLACRIQSSIQRTIEETVPTARPSGYAKMAWTQECKDATKLARRRRREWRNSKTEWSHKQYLEASHARSKVVRREQNLAWRRLMKEVTEDPKKIWKMAKWAREGANQGHQLPHFPSLANTEHNGDTNEGKAAILAKHFFPNPREADLSDIQHTQLPPQFQMEVEVNLKEVEGVLRKLPSNKAPGPDQIPNLLLKECREQLAPILAKLFTACLRMAYHPKAFKHSTTVVLRKPQKPDYTKPGAYRPIALLNTIAKVLEAIVAKRMSKETEDRKLLPEEQMGARPGRSTTSALDLITEQVRTIWKTRPGAVASMLCLDISGAFDKVSHQRLLHNIRIKGFPGHIVGFIQSFLQDRTTCLRLGGFMDQPRPQNTGIPQGSTLSPILFLFFASTLLPTLHEGNTSAMGFVDDSNILTYSMSTEENCRQLEKAHQKCEEWARRHGAEFAPQKYQLIHFTRSRKHNLKATVQIQGFNGEPLPSLRLLGVWVDTKLKWGPHIKQAATKGAHQMQSLQRLCKSTWGASFQRARHLYTAVVRPAITFGCQVWSSPEGTQGYCRNLTKPIEKVQREALRNITGAYKSVATAVLEREANIAPLHLYTQDLARQASKKQETQPAYQYIKDRCREIQRQAQAGRRTRNPATPTQTRQEEILQLVQGQETTMQTHPGCKAWWAKHQWDRKWEKDKEERRARAGGEQPPAWRTTTSSAIGPSLHKGLTRPESTMVTLLRTEHIGMRQYLTKRRVPGFTPDCECHVDPYCLAWNFLPNDPDAPDVGTNLGDCYGWTVLDSEPDEPNERLPISFAEDSEDGTNNVAIIKAPYWAGYNEIYYAPPAVQYITTIFITRTSLTAFPFTSTSVGTRLATITSAITQTATVSTALPDRTAVSLSLRVVPTTFVSLQVFTTTIVQVTTQQVVTVVPTVVRTTVVGTALSTLAVQNTIISTQFPVATVRSTVQYQQTVTVTA</sequence>
<keyword evidence="4" id="KW-1185">Reference proteome</keyword>
<dbReference type="InterPro" id="IPR043502">
    <property type="entry name" value="DNA/RNA_pol_sf"/>
</dbReference>
<dbReference type="PANTHER" id="PTHR33481:SF1">
    <property type="entry name" value="ENDONUCLEASE_EXONUCLEASE_PHOSPHATASE DOMAIN-CONTAINING PROTEIN-RELATED"/>
    <property type="match status" value="1"/>
</dbReference>
<comment type="caution">
    <text evidence="3">The sequence shown here is derived from an EMBL/GenBank/DDBJ whole genome shotgun (WGS) entry which is preliminary data.</text>
</comment>
<reference evidence="3 4" key="1">
    <citation type="submission" date="2021-01" db="EMBL/GenBank/DDBJ databases">
        <title>Cercospora kikuchii MAFF 305040 whole genome shotgun sequence.</title>
        <authorList>
            <person name="Kashiwa T."/>
            <person name="Suzuki T."/>
        </authorList>
    </citation>
    <scope>NUCLEOTIDE SEQUENCE [LARGE SCALE GENOMIC DNA]</scope>
    <source>
        <strain evidence="3 4">MAFF 305040</strain>
    </source>
</reference>
<dbReference type="OrthoDB" id="4368687at2759"/>
<dbReference type="PANTHER" id="PTHR33481">
    <property type="entry name" value="REVERSE TRANSCRIPTASE"/>
    <property type="match status" value="1"/>
</dbReference>
<evidence type="ECO:0000313" key="3">
    <source>
        <dbReference type="EMBL" id="GIZ37043.1"/>
    </source>
</evidence>
<accession>A0A9P3C650</accession>
<gene>
    <name evidence="3" type="ORF">CKM354_000050600</name>
</gene>
<dbReference type="Pfam" id="PF00078">
    <property type="entry name" value="RVT_1"/>
    <property type="match status" value="1"/>
</dbReference>
<dbReference type="InterPro" id="IPR036691">
    <property type="entry name" value="Endo/exonu/phosph_ase_sf"/>
</dbReference>
<feature type="region of interest" description="Disordered" evidence="1">
    <location>
        <begin position="1346"/>
        <end position="1379"/>
    </location>
</feature>